<accession>A0A1I6HST9</accession>
<reference evidence="1 2" key="1">
    <citation type="submission" date="2016-10" db="EMBL/GenBank/DDBJ databases">
        <authorList>
            <person name="de Groot N.N."/>
        </authorList>
    </citation>
    <scope>NUCLEOTIDE SEQUENCE [LARGE SCALE GENOMIC DNA]</scope>
    <source>
        <strain evidence="1 2">CGMCC 1.9167</strain>
    </source>
</reference>
<sequence length="325" mass="36672">MTRIAYQPCSDPDSQKNLIASIHTPVSLEHLSKFLSDADMTVLHAKYPEGKAYVWGVTPNQNALPAWDQLSEGDISIFNIKTLFSIAGVVTHKTRNKDLATNLWGWKDKNASYTWECLYFLDQVTRISVPYGIAMDGSSSQPKMAFNLLNESNSEIVLDNMDIGSLIAGAWSTPDISTVRSEIEDDTESVDGSTETPTRKEHRYIVNHIFGTRTEAECSMCGRMFPRGYLVAAHIKKRSRCTLKEKKDIENIATPMCAFGCDTLFENGFISVNDSGNVMTHPYKIEHDAIFDYVRKIEGNSCPAFTEKTKNYFKWHRKEHGFEAI</sequence>
<dbReference type="STRING" id="650891.SAMN05216203_1503"/>
<dbReference type="OrthoDB" id="3650427at2"/>
<evidence type="ECO:0008006" key="3">
    <source>
        <dbReference type="Google" id="ProtNLM"/>
    </source>
</evidence>
<evidence type="ECO:0000313" key="1">
    <source>
        <dbReference type="EMBL" id="SFR57467.1"/>
    </source>
</evidence>
<keyword evidence="2" id="KW-1185">Reference proteome</keyword>
<dbReference type="EMBL" id="FOYW01000001">
    <property type="protein sequence ID" value="SFR57467.1"/>
    <property type="molecule type" value="Genomic_DNA"/>
</dbReference>
<gene>
    <name evidence="1" type="ORF">SAMN05216203_1503</name>
</gene>
<dbReference type="AlphaFoldDB" id="A0A1I6HST9"/>
<proteinExistence type="predicted"/>
<evidence type="ECO:0000313" key="2">
    <source>
        <dbReference type="Proteomes" id="UP000198644"/>
    </source>
</evidence>
<organism evidence="1 2">
    <name type="scientific">Marinobacter daqiaonensis</name>
    <dbReference type="NCBI Taxonomy" id="650891"/>
    <lineage>
        <taxon>Bacteria</taxon>
        <taxon>Pseudomonadati</taxon>
        <taxon>Pseudomonadota</taxon>
        <taxon>Gammaproteobacteria</taxon>
        <taxon>Pseudomonadales</taxon>
        <taxon>Marinobacteraceae</taxon>
        <taxon>Marinobacter</taxon>
    </lineage>
</organism>
<protein>
    <recommendedName>
        <fullName evidence="3">HNH endonuclease</fullName>
    </recommendedName>
</protein>
<dbReference type="RefSeq" id="WP_139229916.1">
    <property type="nucleotide sequence ID" value="NZ_FOYW01000001.1"/>
</dbReference>
<name>A0A1I6HST9_9GAMM</name>
<dbReference type="Proteomes" id="UP000198644">
    <property type="component" value="Unassembled WGS sequence"/>
</dbReference>